<dbReference type="InterPro" id="IPR001173">
    <property type="entry name" value="Glyco_trans_2-like"/>
</dbReference>
<organism evidence="3 4">
    <name type="scientific">Acinetobacter septicus</name>
    <dbReference type="NCBI Taxonomy" id="465797"/>
    <lineage>
        <taxon>Bacteria</taxon>
        <taxon>Pseudomonadati</taxon>
        <taxon>Pseudomonadota</taxon>
        <taxon>Gammaproteobacteria</taxon>
        <taxon>Moraxellales</taxon>
        <taxon>Moraxellaceae</taxon>
        <taxon>Acinetobacter</taxon>
    </lineage>
</organism>
<dbReference type="Gene3D" id="3.90.550.10">
    <property type="entry name" value="Spore Coat Polysaccharide Biosynthesis Protein SpsA, Chain A"/>
    <property type="match status" value="1"/>
</dbReference>
<accession>A0ABD7F1N7</accession>
<dbReference type="PANTHER" id="PTHR43630">
    <property type="entry name" value="POLY-BETA-1,6-N-ACETYL-D-GLUCOSAMINE SYNTHASE"/>
    <property type="match status" value="1"/>
</dbReference>
<feature type="domain" description="Glycosyltransferase 2-like" evidence="2">
    <location>
        <begin position="4"/>
        <end position="143"/>
    </location>
</feature>
<evidence type="ECO:0000259" key="2">
    <source>
        <dbReference type="Pfam" id="PF00535"/>
    </source>
</evidence>
<dbReference type="InterPro" id="IPR029044">
    <property type="entry name" value="Nucleotide-diphossugar_trans"/>
</dbReference>
<dbReference type="Proteomes" id="UP000827069">
    <property type="component" value="Chromosome"/>
</dbReference>
<name>A0ABD7F1N7_9GAMM</name>
<reference evidence="3 4" key="1">
    <citation type="submission" date="2021-07" db="EMBL/GenBank/DDBJ databases">
        <title>FDA dAtabase for Regulatory Grade micrObial Sequences (FDA-ARGOS): Supporting development and validation of Infectious Disease Dx tests.</title>
        <authorList>
            <person name="Sproer C."/>
            <person name="Gronow S."/>
            <person name="Severitt S."/>
            <person name="Schroder I."/>
            <person name="Tallon L."/>
            <person name="Sadzewicz L."/>
            <person name="Zhao X."/>
            <person name="Boylan J."/>
            <person name="Ott S."/>
            <person name="Bowen H."/>
            <person name="Vavikolanu K."/>
            <person name="Mehta A."/>
            <person name="Aluvathingal J."/>
            <person name="Nadendla S."/>
            <person name="Lowell S."/>
            <person name="Myers T."/>
            <person name="Yan Y."/>
        </authorList>
    </citation>
    <scope>NUCLEOTIDE SEQUENCE [LARGE SCALE GENOMIC DNA]</scope>
    <source>
        <strain evidence="3 4">FDAARGOS_1401</strain>
    </source>
</reference>
<dbReference type="PANTHER" id="PTHR43630:SF2">
    <property type="entry name" value="GLYCOSYLTRANSFERASE"/>
    <property type="match status" value="1"/>
</dbReference>
<proteinExistence type="inferred from homology"/>
<evidence type="ECO:0000256" key="1">
    <source>
        <dbReference type="ARBA" id="ARBA00038494"/>
    </source>
</evidence>
<comment type="similarity">
    <text evidence="1">Belongs to the glycosyltransferase 2 family. WaaE/KdtX subfamily.</text>
</comment>
<sequence>MKISALINTLNEEKNIEKCLQSLSWVDEIILVDMYSDDKTVEIAKKYTDKIFYFERVGYSEPARAFALSQVSNEWVVVLDADEVIPKSLSDELIAIAKEDKADAIWIPRKNFMFGHEIKHTGWNMHDDIQMRFFKKIMMTYGSTIHNFVNISDQARIITLKNNETCIWHFNYIDIEHFLEKLNKYTTVEAKQLFDKRKQSSFLTVIYTCIREFVYRFILKSGYKDGFYGLVLSLLMCVYRFTTLAKLKIMIEQNNATPRDSIVTTYDDLSSKVIDSYK</sequence>
<dbReference type="AlphaFoldDB" id="A0ABD7F1N7"/>
<dbReference type="RefSeq" id="WP_005000837.1">
    <property type="nucleotide sequence ID" value="NZ_CP079898.1"/>
</dbReference>
<protein>
    <submittedName>
        <fullName evidence="3">Glycosyltransferase family 2 protein</fullName>
    </submittedName>
</protein>
<dbReference type="CDD" id="cd02511">
    <property type="entry name" value="Beta4Glucosyltransferase"/>
    <property type="match status" value="1"/>
</dbReference>
<dbReference type="Pfam" id="PF00535">
    <property type="entry name" value="Glycos_transf_2"/>
    <property type="match status" value="1"/>
</dbReference>
<evidence type="ECO:0000313" key="4">
    <source>
        <dbReference type="Proteomes" id="UP000827069"/>
    </source>
</evidence>
<dbReference type="SUPFAM" id="SSF53448">
    <property type="entry name" value="Nucleotide-diphospho-sugar transferases"/>
    <property type="match status" value="1"/>
</dbReference>
<dbReference type="EMBL" id="CP079898">
    <property type="protein sequence ID" value="QXZ22323.1"/>
    <property type="molecule type" value="Genomic_DNA"/>
</dbReference>
<evidence type="ECO:0000313" key="3">
    <source>
        <dbReference type="EMBL" id="QXZ22323.1"/>
    </source>
</evidence>
<keyword evidence="4" id="KW-1185">Reference proteome</keyword>
<gene>
    <name evidence="3" type="ORF">I6L31_11315</name>
</gene>